<dbReference type="Proteomes" id="UP001054837">
    <property type="component" value="Unassembled WGS sequence"/>
</dbReference>
<accession>A0AAV4MVV8</accession>
<dbReference type="EMBL" id="BPLQ01000901">
    <property type="protein sequence ID" value="GIX76110.1"/>
    <property type="molecule type" value="Genomic_DNA"/>
</dbReference>
<reference evidence="1 2" key="1">
    <citation type="submission" date="2021-06" db="EMBL/GenBank/DDBJ databases">
        <title>Caerostris darwini draft genome.</title>
        <authorList>
            <person name="Kono N."/>
            <person name="Arakawa K."/>
        </authorList>
    </citation>
    <scope>NUCLEOTIDE SEQUENCE [LARGE SCALE GENOMIC DNA]</scope>
</reference>
<protein>
    <submittedName>
        <fullName evidence="1">Uncharacterized protein</fullName>
    </submittedName>
</protein>
<sequence length="129" mass="14190">MNQNHKESFVSCQSRQIIFESSFGVGNYSATTPLTQTIRKACLKPLTPFLHEVLGGNFDGSVNSIGDTLCLKEQGLHHVSSHIADNLNSICVNGPISERNTCNRGELETSHGTEMGITGTNYRRELYCN</sequence>
<gene>
    <name evidence="1" type="ORF">CDAR_531281</name>
</gene>
<evidence type="ECO:0000313" key="1">
    <source>
        <dbReference type="EMBL" id="GIX76110.1"/>
    </source>
</evidence>
<organism evidence="1 2">
    <name type="scientific">Caerostris darwini</name>
    <dbReference type="NCBI Taxonomy" id="1538125"/>
    <lineage>
        <taxon>Eukaryota</taxon>
        <taxon>Metazoa</taxon>
        <taxon>Ecdysozoa</taxon>
        <taxon>Arthropoda</taxon>
        <taxon>Chelicerata</taxon>
        <taxon>Arachnida</taxon>
        <taxon>Araneae</taxon>
        <taxon>Araneomorphae</taxon>
        <taxon>Entelegynae</taxon>
        <taxon>Araneoidea</taxon>
        <taxon>Araneidae</taxon>
        <taxon>Caerostris</taxon>
    </lineage>
</organism>
<name>A0AAV4MVV8_9ARAC</name>
<proteinExistence type="predicted"/>
<dbReference type="AlphaFoldDB" id="A0AAV4MVV8"/>
<keyword evidence="2" id="KW-1185">Reference proteome</keyword>
<comment type="caution">
    <text evidence="1">The sequence shown here is derived from an EMBL/GenBank/DDBJ whole genome shotgun (WGS) entry which is preliminary data.</text>
</comment>
<evidence type="ECO:0000313" key="2">
    <source>
        <dbReference type="Proteomes" id="UP001054837"/>
    </source>
</evidence>